<dbReference type="Proteomes" id="UP001226762">
    <property type="component" value="Unassembled WGS sequence"/>
</dbReference>
<reference evidence="1" key="2">
    <citation type="submission" date="2023-02" db="EMBL/GenBank/DDBJ databases">
        <title>'Rhodoalgimonas zhirmunskyi' gen. nov., isolated from a red alga.</title>
        <authorList>
            <person name="Nedashkovskaya O.I."/>
            <person name="Otstavnykh N.Y."/>
            <person name="Bystritskaya E.P."/>
            <person name="Balabanova L.A."/>
            <person name="Isaeva M.P."/>
        </authorList>
    </citation>
    <scope>NUCLEOTIDE SEQUENCE</scope>
    <source>
        <strain evidence="1">KCTC 52189</strain>
    </source>
</reference>
<evidence type="ECO:0000313" key="2">
    <source>
        <dbReference type="Proteomes" id="UP001226762"/>
    </source>
</evidence>
<reference evidence="1" key="1">
    <citation type="submission" date="2022-07" db="EMBL/GenBank/DDBJ databases">
        <authorList>
            <person name="Otstavnykh N."/>
            <person name="Isaeva M."/>
            <person name="Bystritskaya E."/>
        </authorList>
    </citation>
    <scope>NUCLEOTIDE SEQUENCE</scope>
    <source>
        <strain evidence="1">KCTC 52189</strain>
    </source>
</reference>
<accession>A0AAE4B2M5</accession>
<keyword evidence="2" id="KW-1185">Reference proteome</keyword>
<name>A0AAE4B2M5_9RHOB</name>
<organism evidence="1 2">
    <name type="scientific">Marimonas arenosa</name>
    <dbReference type="NCBI Taxonomy" id="1795305"/>
    <lineage>
        <taxon>Bacteria</taxon>
        <taxon>Pseudomonadati</taxon>
        <taxon>Pseudomonadota</taxon>
        <taxon>Alphaproteobacteria</taxon>
        <taxon>Rhodobacterales</taxon>
        <taxon>Paracoccaceae</taxon>
        <taxon>Marimonas</taxon>
    </lineage>
</organism>
<protein>
    <submittedName>
        <fullName evidence="1">Uncharacterized protein</fullName>
    </submittedName>
</protein>
<dbReference type="EMBL" id="JANHAX010000001">
    <property type="protein sequence ID" value="MDQ2088415.1"/>
    <property type="molecule type" value="Genomic_DNA"/>
</dbReference>
<comment type="caution">
    <text evidence="1">The sequence shown here is derived from an EMBL/GenBank/DDBJ whole genome shotgun (WGS) entry which is preliminary data.</text>
</comment>
<sequence>MKLKVVLALLFVMVGAGGYWFGKRNLPTSQDLAGMMVALSPDLEPGAIELVGCQLTQRVDRPAVDGKGFTRNVLTADLSLFELENVGLRPSQAGTIVYLAERKPVSTQLIDQAERLVRVVPAVIATEASTPSLSRGTRDDQTPRGDVAAMSRDKIREVFAMPEANLAFRLTSRATSDEGGQAGLPEPHPDAPRFHAFAESVMALDAPMSSQVSLLYRGPTAAPEQLLAGTVEVPKELVFTLRSEGSAKMLGAALYRYQVAHCRQR</sequence>
<gene>
    <name evidence="1" type="ORF">NO357_00690</name>
</gene>
<evidence type="ECO:0000313" key="1">
    <source>
        <dbReference type="EMBL" id="MDQ2088415.1"/>
    </source>
</evidence>
<dbReference type="AlphaFoldDB" id="A0AAE4B2M5"/>
<dbReference type="RefSeq" id="WP_306733685.1">
    <property type="nucleotide sequence ID" value="NZ_JANHAX010000001.1"/>
</dbReference>
<proteinExistence type="predicted"/>